<name>A0AAV8Y7K9_9CUCU</name>
<dbReference type="EMBL" id="JAPWTK010000173">
    <property type="protein sequence ID" value="KAJ8946883.1"/>
    <property type="molecule type" value="Genomic_DNA"/>
</dbReference>
<organism evidence="1 2">
    <name type="scientific">Aromia moschata</name>
    <dbReference type="NCBI Taxonomy" id="1265417"/>
    <lineage>
        <taxon>Eukaryota</taxon>
        <taxon>Metazoa</taxon>
        <taxon>Ecdysozoa</taxon>
        <taxon>Arthropoda</taxon>
        <taxon>Hexapoda</taxon>
        <taxon>Insecta</taxon>
        <taxon>Pterygota</taxon>
        <taxon>Neoptera</taxon>
        <taxon>Endopterygota</taxon>
        <taxon>Coleoptera</taxon>
        <taxon>Polyphaga</taxon>
        <taxon>Cucujiformia</taxon>
        <taxon>Chrysomeloidea</taxon>
        <taxon>Cerambycidae</taxon>
        <taxon>Cerambycinae</taxon>
        <taxon>Callichromatini</taxon>
        <taxon>Aromia</taxon>
    </lineage>
</organism>
<protein>
    <recommendedName>
        <fullName evidence="3">THAP-type domain-containing protein</fullName>
    </recommendedName>
</protein>
<reference evidence="1" key="1">
    <citation type="journal article" date="2023" name="Insect Mol. Biol.">
        <title>Genome sequencing provides insights into the evolution of gene families encoding plant cell wall-degrading enzymes in longhorned beetles.</title>
        <authorList>
            <person name="Shin N.R."/>
            <person name="Okamura Y."/>
            <person name="Kirsch R."/>
            <person name="Pauchet Y."/>
        </authorList>
    </citation>
    <scope>NUCLEOTIDE SEQUENCE</scope>
    <source>
        <strain evidence="1">AMC_N1</strain>
    </source>
</reference>
<comment type="caution">
    <text evidence="1">The sequence shown here is derived from an EMBL/GenBank/DDBJ whole genome shotgun (WGS) entry which is preliminary data.</text>
</comment>
<sequence length="176" mass="20502">MNFYRCRTPCSGDKTVSPINGEKTGKHQVSLINKFSQKEHIDRRKAWILKLRIGKSVTKDSKMMILKKTAVRSNSLIHKWPAFRTCSPSYAHFEITVPSKYSIYFKIFNLMSVILLKNVINKNIKQFCKKTHVYIEAFIQFFQNKPIQPKNVSSIGIFYESKNQKKTTTMPTTCKQ</sequence>
<evidence type="ECO:0000313" key="2">
    <source>
        <dbReference type="Proteomes" id="UP001162162"/>
    </source>
</evidence>
<keyword evidence="2" id="KW-1185">Reference proteome</keyword>
<proteinExistence type="predicted"/>
<gene>
    <name evidence="1" type="ORF">NQ318_008239</name>
</gene>
<evidence type="ECO:0008006" key="3">
    <source>
        <dbReference type="Google" id="ProtNLM"/>
    </source>
</evidence>
<dbReference type="Proteomes" id="UP001162162">
    <property type="component" value="Unassembled WGS sequence"/>
</dbReference>
<evidence type="ECO:0000313" key="1">
    <source>
        <dbReference type="EMBL" id="KAJ8946883.1"/>
    </source>
</evidence>
<dbReference type="AlphaFoldDB" id="A0AAV8Y7K9"/>
<accession>A0AAV8Y7K9</accession>